<feature type="domain" description="YHYH" evidence="2">
    <location>
        <begin position="210"/>
        <end position="242"/>
    </location>
</feature>
<dbReference type="PANTHER" id="PTHR30289:SF8">
    <property type="entry name" value="YHYH DOMAIN-CONTAINING PROTEIN"/>
    <property type="match status" value="1"/>
</dbReference>
<name>A0A5M6CRL6_9BACT</name>
<dbReference type="EMBL" id="VWSH01000001">
    <property type="protein sequence ID" value="KAA5537010.1"/>
    <property type="molecule type" value="Genomic_DNA"/>
</dbReference>
<dbReference type="AlphaFoldDB" id="A0A5M6CRL6"/>
<keyword evidence="4" id="KW-1185">Reference proteome</keyword>
<keyword evidence="1" id="KW-0732">Signal</keyword>
<evidence type="ECO:0000313" key="3">
    <source>
        <dbReference type="EMBL" id="KAA5537010.1"/>
    </source>
</evidence>
<proteinExistence type="predicted"/>
<protein>
    <submittedName>
        <fullName evidence="3">YHYH protein</fullName>
    </submittedName>
</protein>
<feature type="domain" description="YHYH" evidence="2">
    <location>
        <begin position="109"/>
        <end position="202"/>
    </location>
</feature>
<dbReference type="InterPro" id="IPR025924">
    <property type="entry name" value="YHYH_dom"/>
</dbReference>
<feature type="chain" id="PRO_5024293854" evidence="1">
    <location>
        <begin position="24"/>
        <end position="256"/>
    </location>
</feature>
<dbReference type="RefSeq" id="WP_150031586.1">
    <property type="nucleotide sequence ID" value="NZ_VWSH01000001.1"/>
</dbReference>
<evidence type="ECO:0000259" key="2">
    <source>
        <dbReference type="Pfam" id="PF14240"/>
    </source>
</evidence>
<reference evidence="3 4" key="1">
    <citation type="submission" date="2019-09" db="EMBL/GenBank/DDBJ databases">
        <title>Genome sequence and assembly of Taibaiella sp.</title>
        <authorList>
            <person name="Chhetri G."/>
        </authorList>
    </citation>
    <scope>NUCLEOTIDE SEQUENCE [LARGE SCALE GENOMIC DNA]</scope>
    <source>
        <strain evidence="3 4">KVB11</strain>
    </source>
</reference>
<dbReference type="PROSITE" id="PS51257">
    <property type="entry name" value="PROKAR_LIPOPROTEIN"/>
    <property type="match status" value="1"/>
</dbReference>
<comment type="caution">
    <text evidence="3">The sequence shown here is derived from an EMBL/GenBank/DDBJ whole genome shotgun (WGS) entry which is preliminary data.</text>
</comment>
<dbReference type="Pfam" id="PF14240">
    <property type="entry name" value="YHYH"/>
    <property type="match status" value="2"/>
</dbReference>
<evidence type="ECO:0000256" key="1">
    <source>
        <dbReference type="SAM" id="SignalP"/>
    </source>
</evidence>
<dbReference type="Proteomes" id="UP000323632">
    <property type="component" value="Unassembled WGS sequence"/>
</dbReference>
<dbReference type="PANTHER" id="PTHR30289">
    <property type="entry name" value="UNCHARACTERIZED PROTEIN YBCL-RELATED"/>
    <property type="match status" value="1"/>
</dbReference>
<accession>A0A5M6CRL6</accession>
<evidence type="ECO:0000313" key="4">
    <source>
        <dbReference type="Proteomes" id="UP000323632"/>
    </source>
</evidence>
<gene>
    <name evidence="3" type="ORF">F0919_04885</name>
</gene>
<organism evidence="3 4">
    <name type="scientific">Taibaiella lutea</name>
    <dbReference type="NCBI Taxonomy" id="2608001"/>
    <lineage>
        <taxon>Bacteria</taxon>
        <taxon>Pseudomonadati</taxon>
        <taxon>Bacteroidota</taxon>
        <taxon>Chitinophagia</taxon>
        <taxon>Chitinophagales</taxon>
        <taxon>Chitinophagaceae</taxon>
        <taxon>Taibaiella</taxon>
    </lineage>
</organism>
<sequence length="256" mass="28355">MIIQKTLKSFMLLSFCSSIFTLSACHKDKKDPDPNTDPTDELAIYKRIYGATSVTKDGDYVVITTKDLPDHKSPYYKGTQWESTLWEAYNGSNSNWSQNPNKIAESDLTFRIPMHPAEASSKTATPLGPIGIALNGVPFFNQYAAQRAPLTNEVNGFDQYGGHPQQEGQYHYHVEPTWLTANKGKDALLGFLLDGFPVYGPTENGTTITNDNLDEYHGHTSVTADYPNGIYHYHITAADPYLNGNGFYGTPGTVTQ</sequence>
<feature type="signal peptide" evidence="1">
    <location>
        <begin position="1"/>
        <end position="23"/>
    </location>
</feature>